<dbReference type="NCBIfam" id="NF001810">
    <property type="entry name" value="PRK00529.1"/>
    <property type="match status" value="1"/>
</dbReference>
<evidence type="ECO:0000259" key="11">
    <source>
        <dbReference type="SMART" id="SM00841"/>
    </source>
</evidence>
<dbReference type="CDD" id="cd05794">
    <property type="entry name" value="S1_EF-P_repeat_2"/>
    <property type="match status" value="1"/>
</dbReference>
<reference evidence="14" key="1">
    <citation type="submission" date="2017-07" db="EMBL/GenBank/DDBJ databases">
        <title>Draft genome sequence of Effusibacillus lacus strain skLN1.</title>
        <authorList>
            <person name="Watanabe M."/>
            <person name="Kojima H."/>
            <person name="Fukui M."/>
        </authorList>
    </citation>
    <scope>NUCLEOTIDE SEQUENCE [LARGE SCALE GENOMIC DNA]</scope>
    <source>
        <strain evidence="14">skLN1</strain>
    </source>
</reference>
<dbReference type="InterPro" id="IPR008991">
    <property type="entry name" value="Translation_prot_SH3-like_sf"/>
</dbReference>
<evidence type="ECO:0000256" key="3">
    <source>
        <dbReference type="ARBA" id="ARBA00009479"/>
    </source>
</evidence>
<dbReference type="FunFam" id="2.40.50.140:FF:000004">
    <property type="entry name" value="Elongation factor P"/>
    <property type="match status" value="1"/>
</dbReference>
<dbReference type="SUPFAM" id="SSF50249">
    <property type="entry name" value="Nucleic acid-binding proteins"/>
    <property type="match status" value="2"/>
</dbReference>
<dbReference type="AlphaFoldDB" id="A0A292YLT0"/>
<evidence type="ECO:0000256" key="7">
    <source>
        <dbReference type="ARBA" id="ARBA00025469"/>
    </source>
</evidence>
<gene>
    <name evidence="8" type="primary">efp</name>
    <name evidence="13" type="ORF">EFBL_2540</name>
</gene>
<evidence type="ECO:0000256" key="4">
    <source>
        <dbReference type="ARBA" id="ARBA00022490"/>
    </source>
</evidence>
<keyword evidence="14" id="KW-1185">Reference proteome</keyword>
<dbReference type="Gene3D" id="2.30.30.30">
    <property type="match status" value="1"/>
</dbReference>
<dbReference type="PANTHER" id="PTHR30053">
    <property type="entry name" value="ELONGATION FACTOR P"/>
    <property type="match status" value="1"/>
</dbReference>
<sequence length="185" mass="20794">MISSNDFRPGVTIEYDGEIWRVLEFLHVKPGKGAAFVRTKLKNVKTGAVKEMTFNAGEKVPRARIENRQMQYLYNDGESYTFMDTESFEQIQIPASQLEYEIQFLKENMNCYVVMYEGAAIGIELPNTVELEVVETDPGIRGNTATGGSKPAKLETGYVVQVPFFIEAGDKLIIDTRSGEYVSRA</sequence>
<evidence type="ECO:0000256" key="10">
    <source>
        <dbReference type="RuleBase" id="RU004389"/>
    </source>
</evidence>
<keyword evidence="5 8" id="KW-0251">Elongation factor</keyword>
<evidence type="ECO:0000256" key="5">
    <source>
        <dbReference type="ARBA" id="ARBA00022768"/>
    </source>
</evidence>
<keyword evidence="6 8" id="KW-0648">Protein biosynthesis</keyword>
<dbReference type="FunFam" id="2.40.50.140:FF:000009">
    <property type="entry name" value="Elongation factor P"/>
    <property type="match status" value="1"/>
</dbReference>
<dbReference type="Pfam" id="PF01132">
    <property type="entry name" value="EFP"/>
    <property type="match status" value="1"/>
</dbReference>
<dbReference type="SUPFAM" id="SSF50104">
    <property type="entry name" value="Translation proteins SH3-like domain"/>
    <property type="match status" value="1"/>
</dbReference>
<dbReference type="InterPro" id="IPR001059">
    <property type="entry name" value="Transl_elong_P/YeiP_cen"/>
</dbReference>
<dbReference type="PANTHER" id="PTHR30053:SF12">
    <property type="entry name" value="ELONGATION FACTOR P (EF-P) FAMILY PROTEIN"/>
    <property type="match status" value="1"/>
</dbReference>
<dbReference type="HAMAP" id="MF_00141">
    <property type="entry name" value="EF_P"/>
    <property type="match status" value="1"/>
</dbReference>
<dbReference type="InterPro" id="IPR013185">
    <property type="entry name" value="Transl_elong_KOW-like"/>
</dbReference>
<dbReference type="UniPathway" id="UPA00345"/>
<organism evidence="13 14">
    <name type="scientific">Effusibacillus lacus</name>
    <dbReference type="NCBI Taxonomy" id="1348429"/>
    <lineage>
        <taxon>Bacteria</taxon>
        <taxon>Bacillati</taxon>
        <taxon>Bacillota</taxon>
        <taxon>Bacilli</taxon>
        <taxon>Bacillales</taxon>
        <taxon>Alicyclobacillaceae</taxon>
        <taxon>Effusibacillus</taxon>
    </lineage>
</organism>
<evidence type="ECO:0000256" key="8">
    <source>
        <dbReference type="HAMAP-Rule" id="MF_00141"/>
    </source>
</evidence>
<dbReference type="NCBIfam" id="TIGR00038">
    <property type="entry name" value="efp"/>
    <property type="match status" value="1"/>
</dbReference>
<dbReference type="RefSeq" id="WP_096182622.1">
    <property type="nucleotide sequence ID" value="NZ_BDUF01000068.1"/>
</dbReference>
<comment type="caution">
    <text evidence="13">The sequence shown here is derived from an EMBL/GenBank/DDBJ whole genome shotgun (WGS) entry which is preliminary data.</text>
</comment>
<keyword evidence="4 8" id="KW-0963">Cytoplasm</keyword>
<dbReference type="OrthoDB" id="9801844at2"/>
<dbReference type="SMART" id="SM00841">
    <property type="entry name" value="Elong-fact-P_C"/>
    <property type="match status" value="1"/>
</dbReference>
<dbReference type="InterPro" id="IPR013852">
    <property type="entry name" value="Transl_elong_P/YeiP_CS"/>
</dbReference>
<evidence type="ECO:0000313" key="14">
    <source>
        <dbReference type="Proteomes" id="UP000217785"/>
    </source>
</evidence>
<dbReference type="CDD" id="cd04470">
    <property type="entry name" value="S1_EF-P_repeat_1"/>
    <property type="match status" value="1"/>
</dbReference>
<dbReference type="Proteomes" id="UP000217785">
    <property type="component" value="Unassembled WGS sequence"/>
</dbReference>
<dbReference type="Pfam" id="PF09285">
    <property type="entry name" value="Elong-fact-P_C"/>
    <property type="match status" value="1"/>
</dbReference>
<comment type="subcellular location">
    <subcellularLocation>
        <location evidence="1 8">Cytoplasm</location>
    </subcellularLocation>
</comment>
<proteinExistence type="inferred from homology"/>
<dbReference type="PROSITE" id="PS01275">
    <property type="entry name" value="EFP"/>
    <property type="match status" value="1"/>
</dbReference>
<dbReference type="InterPro" id="IPR012340">
    <property type="entry name" value="NA-bd_OB-fold"/>
</dbReference>
<evidence type="ECO:0000256" key="1">
    <source>
        <dbReference type="ARBA" id="ARBA00004496"/>
    </source>
</evidence>
<evidence type="ECO:0000256" key="2">
    <source>
        <dbReference type="ARBA" id="ARBA00004815"/>
    </source>
</evidence>
<dbReference type="GO" id="GO:0003746">
    <property type="term" value="F:translation elongation factor activity"/>
    <property type="evidence" value="ECO:0007669"/>
    <property type="project" value="UniProtKB-UniRule"/>
</dbReference>
<dbReference type="GO" id="GO:0043043">
    <property type="term" value="P:peptide biosynthetic process"/>
    <property type="evidence" value="ECO:0007669"/>
    <property type="project" value="InterPro"/>
</dbReference>
<feature type="domain" description="Elongation factor P C-terminal" evidence="11">
    <location>
        <begin position="129"/>
        <end position="184"/>
    </location>
</feature>
<dbReference type="InterPro" id="IPR011768">
    <property type="entry name" value="Transl_elongation_fac_P"/>
</dbReference>
<dbReference type="PIRSF" id="PIRSF005901">
    <property type="entry name" value="EF-P"/>
    <property type="match status" value="1"/>
</dbReference>
<dbReference type="EMBL" id="BDUF01000068">
    <property type="protein sequence ID" value="GAX90898.1"/>
    <property type="molecule type" value="Genomic_DNA"/>
</dbReference>
<comment type="pathway">
    <text evidence="2 8">Protein biosynthesis; polypeptide chain elongation.</text>
</comment>
<dbReference type="SMART" id="SM01185">
    <property type="entry name" value="EFP"/>
    <property type="match status" value="1"/>
</dbReference>
<dbReference type="InterPro" id="IPR015365">
    <property type="entry name" value="Elong-fact-P_C"/>
</dbReference>
<evidence type="ECO:0000256" key="9">
    <source>
        <dbReference type="NCBIfam" id="TIGR00038"/>
    </source>
</evidence>
<dbReference type="Pfam" id="PF08207">
    <property type="entry name" value="EFP_N"/>
    <property type="match status" value="1"/>
</dbReference>
<dbReference type="Gene3D" id="2.40.50.140">
    <property type="entry name" value="Nucleic acid-binding proteins"/>
    <property type="match status" value="2"/>
</dbReference>
<evidence type="ECO:0000259" key="12">
    <source>
        <dbReference type="SMART" id="SM01185"/>
    </source>
</evidence>
<dbReference type="InterPro" id="IPR014722">
    <property type="entry name" value="Rib_uL2_dom2"/>
</dbReference>
<comment type="function">
    <text evidence="7 8">Involved in peptide bond synthesis. Stimulates efficient translation and peptide-bond synthesis on native or reconstituted 70S ribosomes in vitro. Probably functions indirectly by altering the affinity of the ribosome for aminoacyl-tRNA, thus increasing their reactivity as acceptors for peptidyl transferase.</text>
</comment>
<evidence type="ECO:0000313" key="13">
    <source>
        <dbReference type="EMBL" id="GAX90898.1"/>
    </source>
</evidence>
<protein>
    <recommendedName>
        <fullName evidence="8 9">Elongation factor P</fullName>
        <shortName evidence="8">EF-P</shortName>
    </recommendedName>
</protein>
<dbReference type="InterPro" id="IPR020599">
    <property type="entry name" value="Transl_elong_fac_P/YeiP"/>
</dbReference>
<feature type="domain" description="Translation elongation factor P/YeiP central" evidence="12">
    <location>
        <begin position="67"/>
        <end position="121"/>
    </location>
</feature>
<comment type="similarity">
    <text evidence="3 8 10">Belongs to the elongation factor P family.</text>
</comment>
<dbReference type="FunFam" id="2.30.30.30:FF:000003">
    <property type="entry name" value="Elongation factor P"/>
    <property type="match status" value="1"/>
</dbReference>
<name>A0A292YLT0_9BACL</name>
<evidence type="ECO:0000256" key="6">
    <source>
        <dbReference type="ARBA" id="ARBA00022917"/>
    </source>
</evidence>
<dbReference type="GO" id="GO:0005829">
    <property type="term" value="C:cytosol"/>
    <property type="evidence" value="ECO:0007669"/>
    <property type="project" value="UniProtKB-ARBA"/>
</dbReference>
<accession>A0A292YLT0</accession>